<dbReference type="InterPro" id="IPR004332">
    <property type="entry name" value="Transposase_MuDR"/>
</dbReference>
<keyword evidence="3" id="KW-1185">Reference proteome</keyword>
<evidence type="ECO:0000313" key="2">
    <source>
        <dbReference type="EMBL" id="CAH9110754.1"/>
    </source>
</evidence>
<dbReference type="EMBL" id="CAMAPF010000178">
    <property type="protein sequence ID" value="CAH9110754.1"/>
    <property type="molecule type" value="Genomic_DNA"/>
</dbReference>
<name>A0AAV0DYY2_9ASTE</name>
<dbReference type="Pfam" id="PF03108">
    <property type="entry name" value="DBD_Tnp_Mut"/>
    <property type="match status" value="1"/>
</dbReference>
<dbReference type="AlphaFoldDB" id="A0AAV0DYY2"/>
<accession>A0AAV0DYY2</accession>
<evidence type="ECO:0000259" key="1">
    <source>
        <dbReference type="Pfam" id="PF03108"/>
    </source>
</evidence>
<proteinExistence type="predicted"/>
<feature type="domain" description="Transposase MuDR plant" evidence="1">
    <location>
        <begin position="4"/>
        <end position="57"/>
    </location>
</feature>
<dbReference type="Proteomes" id="UP001152523">
    <property type="component" value="Unassembled WGS sequence"/>
</dbReference>
<reference evidence="2" key="1">
    <citation type="submission" date="2022-07" db="EMBL/GenBank/DDBJ databases">
        <authorList>
            <person name="Macas J."/>
            <person name="Novak P."/>
            <person name="Neumann P."/>
        </authorList>
    </citation>
    <scope>NUCLEOTIDE SEQUENCE</scope>
</reference>
<protein>
    <recommendedName>
        <fullName evidence="1">Transposase MuDR plant domain-containing protein</fullName>
    </recommendedName>
</protein>
<sequence>MLVWKVGMKFASPEIFKKQVVRYAIIAGYSIRFSKSEKVKIAARCKEGCVWRIYASWDGLKESFVVKSLNPNHTCNRQDYENIHAKPSWSISVLQISVSCVFVKVNVGSFFANYCYIFLHQCRPVLGVFCLSV</sequence>
<gene>
    <name evidence="2" type="ORF">CEPIT_LOCUS19275</name>
</gene>
<evidence type="ECO:0000313" key="3">
    <source>
        <dbReference type="Proteomes" id="UP001152523"/>
    </source>
</evidence>
<organism evidence="2 3">
    <name type="scientific">Cuscuta epithymum</name>
    <dbReference type="NCBI Taxonomy" id="186058"/>
    <lineage>
        <taxon>Eukaryota</taxon>
        <taxon>Viridiplantae</taxon>
        <taxon>Streptophyta</taxon>
        <taxon>Embryophyta</taxon>
        <taxon>Tracheophyta</taxon>
        <taxon>Spermatophyta</taxon>
        <taxon>Magnoliopsida</taxon>
        <taxon>eudicotyledons</taxon>
        <taxon>Gunneridae</taxon>
        <taxon>Pentapetalae</taxon>
        <taxon>asterids</taxon>
        <taxon>lamiids</taxon>
        <taxon>Solanales</taxon>
        <taxon>Convolvulaceae</taxon>
        <taxon>Cuscuteae</taxon>
        <taxon>Cuscuta</taxon>
        <taxon>Cuscuta subgen. Cuscuta</taxon>
    </lineage>
</organism>
<comment type="caution">
    <text evidence="2">The sequence shown here is derived from an EMBL/GenBank/DDBJ whole genome shotgun (WGS) entry which is preliminary data.</text>
</comment>
<dbReference type="PANTHER" id="PTHR31973:SF187">
    <property type="entry name" value="MUTATOR TRANSPOSASE MUDRA PROTEIN"/>
    <property type="match status" value="1"/>
</dbReference>
<dbReference type="PANTHER" id="PTHR31973">
    <property type="entry name" value="POLYPROTEIN, PUTATIVE-RELATED"/>
    <property type="match status" value="1"/>
</dbReference>